<dbReference type="GO" id="GO:0016740">
    <property type="term" value="F:transferase activity"/>
    <property type="evidence" value="ECO:0007669"/>
    <property type="project" value="UniProtKB-KW"/>
</dbReference>
<protein>
    <submittedName>
        <fullName evidence="4">8-amino-7-oxononanoate synthase</fullName>
    </submittedName>
</protein>
<evidence type="ECO:0000313" key="5">
    <source>
        <dbReference type="Proteomes" id="UP000488506"/>
    </source>
</evidence>
<dbReference type="Proteomes" id="UP000488506">
    <property type="component" value="Unassembled WGS sequence"/>
</dbReference>
<dbReference type="PANTHER" id="PTHR13693">
    <property type="entry name" value="CLASS II AMINOTRANSFERASE/8-AMINO-7-OXONONANOATE SYNTHASE"/>
    <property type="match status" value="1"/>
</dbReference>
<dbReference type="Gene3D" id="3.40.640.10">
    <property type="entry name" value="Type I PLP-dependent aspartate aminotransferase-like (Major domain)"/>
    <property type="match status" value="1"/>
</dbReference>
<reference evidence="4 5" key="1">
    <citation type="submission" date="2019-12" db="EMBL/GenBank/DDBJ databases">
        <authorList>
            <person name="Wolfe R."/>
            <person name="Danczak R."/>
            <person name="Wilkins M."/>
        </authorList>
    </citation>
    <scope>NUCLEOTIDE SEQUENCE [LARGE SCALE GENOMIC DNA]</scope>
    <source>
        <strain evidence="4">X2_MaxBin.013</strain>
    </source>
</reference>
<gene>
    <name evidence="4" type="ORF">FD145_1614</name>
</gene>
<evidence type="ECO:0000259" key="3">
    <source>
        <dbReference type="Pfam" id="PF00155"/>
    </source>
</evidence>
<dbReference type="InterPro" id="IPR050087">
    <property type="entry name" value="AON_synthase_class-II"/>
</dbReference>
<dbReference type="Pfam" id="PF00155">
    <property type="entry name" value="Aminotran_1_2"/>
    <property type="match status" value="1"/>
</dbReference>
<dbReference type="PANTHER" id="PTHR13693:SF3">
    <property type="entry name" value="LD36009P"/>
    <property type="match status" value="1"/>
</dbReference>
<evidence type="ECO:0000256" key="2">
    <source>
        <dbReference type="ARBA" id="ARBA00022679"/>
    </source>
</evidence>
<organism evidence="4 5">
    <name type="scientific">Candidatus Saganbacteria bacterium</name>
    <dbReference type="NCBI Taxonomy" id="2575572"/>
    <lineage>
        <taxon>Bacteria</taxon>
        <taxon>Bacillati</taxon>
        <taxon>Saganbacteria</taxon>
    </lineage>
</organism>
<proteinExistence type="predicted"/>
<dbReference type="AlphaFoldDB" id="A0A833KZG3"/>
<feature type="domain" description="Aminotransferase class I/classII large" evidence="3">
    <location>
        <begin position="38"/>
        <end position="172"/>
    </location>
</feature>
<evidence type="ECO:0000313" key="4">
    <source>
        <dbReference type="EMBL" id="KAF0132605.1"/>
    </source>
</evidence>
<comment type="caution">
    <text evidence="4">The sequence shown here is derived from an EMBL/GenBank/DDBJ whole genome shotgun (WGS) entry which is preliminary data.</text>
</comment>
<evidence type="ECO:0000256" key="1">
    <source>
        <dbReference type="ARBA" id="ARBA00001933"/>
    </source>
</evidence>
<comment type="cofactor">
    <cofactor evidence="1">
        <name>pyridoxal 5'-phosphate</name>
        <dbReference type="ChEBI" id="CHEBI:597326"/>
    </cofactor>
</comment>
<accession>A0A833KZG3</accession>
<sequence>MIDFITPEIEELKSNGLYRSLKTIEKIDFPKITISGKELILFCSNNYLGLAQHPKVIESAQKAIKEFGAGSSASRLISGNFTLHDELEKKLAIYKKRDAAIVFSTGYMANIGVITALTDENDTVIIDRLNHASIVDACRLSKAKLQVYAHKDTKALEKILMRSSRYKKRLVITDLLN</sequence>
<dbReference type="GO" id="GO:0030170">
    <property type="term" value="F:pyridoxal phosphate binding"/>
    <property type="evidence" value="ECO:0007669"/>
    <property type="project" value="InterPro"/>
</dbReference>
<name>A0A833KZG3_UNCSA</name>
<dbReference type="InterPro" id="IPR015424">
    <property type="entry name" value="PyrdxlP-dep_Trfase"/>
</dbReference>
<dbReference type="EMBL" id="WPAF01000050">
    <property type="protein sequence ID" value="KAF0132605.1"/>
    <property type="molecule type" value="Genomic_DNA"/>
</dbReference>
<dbReference type="InterPro" id="IPR015421">
    <property type="entry name" value="PyrdxlP-dep_Trfase_major"/>
</dbReference>
<dbReference type="SUPFAM" id="SSF53383">
    <property type="entry name" value="PLP-dependent transferases"/>
    <property type="match status" value="1"/>
</dbReference>
<keyword evidence="2" id="KW-0808">Transferase</keyword>
<dbReference type="InterPro" id="IPR004839">
    <property type="entry name" value="Aminotransferase_I/II_large"/>
</dbReference>